<sequence>MFGVADNSVFEEFEREELRNPSARKEIDGRLIYISRKINTPEKYIGAPVLCDFGSAVFDDEKKNTKLVQPNMYRAPEVILRSPWNCKIDIWNAGCMLWDIFKGRNLFSNPEHKTYDSQTHLASIIGLLGPPPLGLLKRGTVSAEFFTAEGKFKGGIELPPASSLDQIEARYQGQDQDLFLKFVRKMIQWAPDNRSTANELLHDAWLNSKL</sequence>
<proteinExistence type="predicted"/>
<evidence type="ECO:0000313" key="1">
    <source>
        <dbReference type="EMBL" id="KAI2391093.1"/>
    </source>
</evidence>
<reference evidence="1" key="1">
    <citation type="journal article" date="2022" name="bioRxiv">
        <title>Population genetic analysis of Ophidiomyces ophidiicola, the causative agent of snake fungal disease, indicates recent introductions to the USA.</title>
        <authorList>
            <person name="Ladner J.T."/>
            <person name="Palmer J.M."/>
            <person name="Ettinger C.L."/>
            <person name="Stajich J.E."/>
            <person name="Farrell T.M."/>
            <person name="Glorioso B.M."/>
            <person name="Lawson B."/>
            <person name="Price S.J."/>
            <person name="Stengle A.G."/>
            <person name="Grear D.A."/>
            <person name="Lorch J.M."/>
        </authorList>
    </citation>
    <scope>NUCLEOTIDE SEQUENCE</scope>
    <source>
        <strain evidence="1">NWHC 24266-5</strain>
    </source>
</reference>
<organism evidence="1">
    <name type="scientific">Ophidiomyces ophidiicola</name>
    <dbReference type="NCBI Taxonomy" id="1387563"/>
    <lineage>
        <taxon>Eukaryota</taxon>
        <taxon>Fungi</taxon>
        <taxon>Dikarya</taxon>
        <taxon>Ascomycota</taxon>
        <taxon>Pezizomycotina</taxon>
        <taxon>Eurotiomycetes</taxon>
        <taxon>Eurotiomycetidae</taxon>
        <taxon>Onygenales</taxon>
        <taxon>Onygenaceae</taxon>
        <taxon>Ophidiomyces</taxon>
    </lineage>
</organism>
<accession>A0ACB8V273</accession>
<protein>
    <submittedName>
        <fullName evidence="1">Uncharacterized protein</fullName>
    </submittedName>
</protein>
<name>A0ACB8V273_9EURO</name>
<dbReference type="EMBL" id="JALBCA010000014">
    <property type="protein sequence ID" value="KAI2391093.1"/>
    <property type="molecule type" value="Genomic_DNA"/>
</dbReference>
<comment type="caution">
    <text evidence="1">The sequence shown here is derived from an EMBL/GenBank/DDBJ whole genome shotgun (WGS) entry which is preliminary data.</text>
</comment>
<gene>
    <name evidence="1" type="ORF">LOY88_001395</name>
</gene>